<dbReference type="Proteomes" id="UP001153069">
    <property type="component" value="Unassembled WGS sequence"/>
</dbReference>
<evidence type="ECO:0000313" key="5">
    <source>
        <dbReference type="Proteomes" id="UP001153069"/>
    </source>
</evidence>
<evidence type="ECO:0000313" key="4">
    <source>
        <dbReference type="EMBL" id="CAB9511562.1"/>
    </source>
</evidence>
<dbReference type="EMBL" id="CAICTM010000489">
    <property type="protein sequence ID" value="CAB9511562.1"/>
    <property type="molecule type" value="Genomic_DNA"/>
</dbReference>
<evidence type="ECO:0000256" key="3">
    <source>
        <dbReference type="SAM" id="MobiDB-lite"/>
    </source>
</evidence>
<accession>A0A9N8DZ36</accession>
<dbReference type="SMART" id="SM00248">
    <property type="entry name" value="ANK"/>
    <property type="match status" value="6"/>
</dbReference>
<organism evidence="4 5">
    <name type="scientific">Seminavis robusta</name>
    <dbReference type="NCBI Taxonomy" id="568900"/>
    <lineage>
        <taxon>Eukaryota</taxon>
        <taxon>Sar</taxon>
        <taxon>Stramenopiles</taxon>
        <taxon>Ochrophyta</taxon>
        <taxon>Bacillariophyta</taxon>
        <taxon>Bacillariophyceae</taxon>
        <taxon>Bacillariophycidae</taxon>
        <taxon>Naviculales</taxon>
        <taxon>Naviculaceae</taxon>
        <taxon>Seminavis</taxon>
    </lineage>
</organism>
<sequence length="414" mass="46212">MVRERIRTWRENRQQRLANKSLKKDENSTVKLVDDSTSTCNEETTDTTKLNNGPPQQPQQQQQQQNNGRPRLRALANTGRNALQVLRRNRKQKEGLQNSQQQSTKQQEQSGDESDKDNPVAAAKKEEPKVCPRLTLTALHDACSNRSQVQVIKYLVAKHPDGAAAATKEGNLPLHTACAGRASSSVVEFLLEEYSEATGVRNKRYKLPIHVALESGASLAVIKLLAKADPDSLQVADYDIASLQFQKVWIQHCANISMGNKTGLPLHYACKHLASLQTIHFLITECPDAARTKNKDGWLPIHYSCSRGAPLQHVQYLMTACPSSLYERTLHYYEYPMHLAAGRCTANIKVVKYIQSRHSIACTQTKPNEGLYLTYYDEACLQSAPAAVTWFLADVCAKASKGYSFLADAEDPYN</sequence>
<gene>
    <name evidence="4" type="ORF">SEMRO_490_G153610.1</name>
</gene>
<dbReference type="GO" id="GO:0005737">
    <property type="term" value="C:cytoplasm"/>
    <property type="evidence" value="ECO:0007669"/>
    <property type="project" value="TreeGrafter"/>
</dbReference>
<evidence type="ECO:0000256" key="1">
    <source>
        <dbReference type="ARBA" id="ARBA00022737"/>
    </source>
</evidence>
<reference evidence="4" key="1">
    <citation type="submission" date="2020-06" db="EMBL/GenBank/DDBJ databases">
        <authorList>
            <consortium name="Plant Systems Biology data submission"/>
        </authorList>
    </citation>
    <scope>NUCLEOTIDE SEQUENCE</scope>
    <source>
        <strain evidence="4">D6</strain>
    </source>
</reference>
<keyword evidence="1" id="KW-0677">Repeat</keyword>
<feature type="compositionally biased region" description="Basic and acidic residues" evidence="3">
    <location>
        <begin position="22"/>
        <end position="34"/>
    </location>
</feature>
<evidence type="ECO:0000256" key="2">
    <source>
        <dbReference type="ARBA" id="ARBA00023043"/>
    </source>
</evidence>
<dbReference type="AlphaFoldDB" id="A0A9N8DZ36"/>
<dbReference type="InterPro" id="IPR052420">
    <property type="entry name" value="Espin/Espin-like"/>
</dbReference>
<name>A0A9N8DZ36_9STRA</name>
<dbReference type="GO" id="GO:0051017">
    <property type="term" value="P:actin filament bundle assembly"/>
    <property type="evidence" value="ECO:0007669"/>
    <property type="project" value="TreeGrafter"/>
</dbReference>
<dbReference type="PANTHER" id="PTHR24153:SF8">
    <property type="entry name" value="FORKED, ISOFORM F"/>
    <property type="match status" value="1"/>
</dbReference>
<dbReference type="GO" id="GO:0051015">
    <property type="term" value="F:actin filament binding"/>
    <property type="evidence" value="ECO:0007669"/>
    <property type="project" value="TreeGrafter"/>
</dbReference>
<feature type="compositionally biased region" description="Low complexity" evidence="3">
    <location>
        <begin position="97"/>
        <end position="109"/>
    </location>
</feature>
<dbReference type="Pfam" id="PF12796">
    <property type="entry name" value="Ank_2"/>
    <property type="match status" value="1"/>
</dbReference>
<dbReference type="Gene3D" id="1.25.40.20">
    <property type="entry name" value="Ankyrin repeat-containing domain"/>
    <property type="match status" value="2"/>
</dbReference>
<dbReference type="OrthoDB" id="35902at2759"/>
<dbReference type="PANTHER" id="PTHR24153">
    <property type="entry name" value="ESPIN"/>
    <property type="match status" value="1"/>
</dbReference>
<keyword evidence="2" id="KW-0040">ANK repeat</keyword>
<dbReference type="SUPFAM" id="SSF48403">
    <property type="entry name" value="Ankyrin repeat"/>
    <property type="match status" value="1"/>
</dbReference>
<dbReference type="InterPro" id="IPR002110">
    <property type="entry name" value="Ankyrin_rpt"/>
</dbReference>
<keyword evidence="5" id="KW-1185">Reference proteome</keyword>
<protein>
    <submittedName>
        <fullName evidence="4">Ankyrin Repeat</fullName>
    </submittedName>
</protein>
<comment type="caution">
    <text evidence="4">The sequence shown here is derived from an EMBL/GenBank/DDBJ whole genome shotgun (WGS) entry which is preliminary data.</text>
</comment>
<feature type="compositionally biased region" description="Low complexity" evidence="3">
    <location>
        <begin position="35"/>
        <end position="69"/>
    </location>
</feature>
<proteinExistence type="predicted"/>
<feature type="region of interest" description="Disordered" evidence="3">
    <location>
        <begin position="90"/>
        <end position="127"/>
    </location>
</feature>
<feature type="region of interest" description="Disordered" evidence="3">
    <location>
        <begin position="18"/>
        <end position="69"/>
    </location>
</feature>
<dbReference type="InterPro" id="IPR036770">
    <property type="entry name" value="Ankyrin_rpt-contain_sf"/>
</dbReference>